<dbReference type="EMBL" id="CP022685">
    <property type="protein sequence ID" value="ATL31246.1"/>
    <property type="molecule type" value="Genomic_DNA"/>
</dbReference>
<dbReference type="KEGG" id="sfk:KY5_6228"/>
<proteinExistence type="predicted"/>
<evidence type="ECO:0000313" key="2">
    <source>
        <dbReference type="Proteomes" id="UP000221011"/>
    </source>
</evidence>
<protein>
    <submittedName>
        <fullName evidence="1">Uncharacterized protein</fullName>
    </submittedName>
</protein>
<evidence type="ECO:0000313" key="1">
    <source>
        <dbReference type="EMBL" id="ATL31246.1"/>
    </source>
</evidence>
<dbReference type="AlphaFoldDB" id="A0A291QIA4"/>
<reference evidence="1 2" key="1">
    <citation type="submission" date="2017-08" db="EMBL/GenBank/DDBJ databases">
        <title>Complete Genome Sequence of Streptomyces formicae KY5, the formicamycin producer.</title>
        <authorList>
            <person name="Holmes N.A."/>
            <person name="Devine R."/>
            <person name="Qin Z."/>
            <person name="Seipke R.F."/>
            <person name="Wilkinson B."/>
            <person name="Hutchings M.I."/>
        </authorList>
    </citation>
    <scope>NUCLEOTIDE SEQUENCE [LARGE SCALE GENOMIC DNA]</scope>
    <source>
        <strain evidence="1 2">KY5</strain>
    </source>
</reference>
<accession>A0A291QIA4</accession>
<gene>
    <name evidence="1" type="ORF">KY5_6228</name>
</gene>
<dbReference type="Proteomes" id="UP000221011">
    <property type="component" value="Chromosome"/>
</dbReference>
<sequence>MDRRWASVTRMPDRQLAHAALASYTPDGALSYGPLPVSSRWAWEFEPDSFTTKAAEYRIEFRPNGNTEAHVRGINRAAVRRAYEQACAKALKVRSQNPYLDGVRADA</sequence>
<organism evidence="1 2">
    <name type="scientific">Streptomyces formicae</name>
    <dbReference type="NCBI Taxonomy" id="1616117"/>
    <lineage>
        <taxon>Bacteria</taxon>
        <taxon>Bacillati</taxon>
        <taxon>Actinomycetota</taxon>
        <taxon>Actinomycetes</taxon>
        <taxon>Kitasatosporales</taxon>
        <taxon>Streptomycetaceae</taxon>
        <taxon>Streptomyces</taxon>
    </lineage>
</organism>
<name>A0A291QIA4_9ACTN</name>
<keyword evidence="2" id="KW-1185">Reference proteome</keyword>